<reference evidence="2" key="1">
    <citation type="submission" date="2024-04" db="UniProtKB">
        <authorList>
            <consortium name="EnsemblMetazoa"/>
        </authorList>
    </citation>
    <scope>IDENTIFICATION</scope>
    <source>
        <strain evidence="2">EBRO</strain>
    </source>
</reference>
<organism evidence="2 3">
    <name type="scientific">Anopheles atroparvus</name>
    <name type="common">European mosquito</name>
    <dbReference type="NCBI Taxonomy" id="41427"/>
    <lineage>
        <taxon>Eukaryota</taxon>
        <taxon>Metazoa</taxon>
        <taxon>Ecdysozoa</taxon>
        <taxon>Arthropoda</taxon>
        <taxon>Hexapoda</taxon>
        <taxon>Insecta</taxon>
        <taxon>Pterygota</taxon>
        <taxon>Neoptera</taxon>
        <taxon>Endopterygota</taxon>
        <taxon>Diptera</taxon>
        <taxon>Nematocera</taxon>
        <taxon>Culicoidea</taxon>
        <taxon>Culicidae</taxon>
        <taxon>Anophelinae</taxon>
        <taxon>Anopheles</taxon>
    </lineage>
</organism>
<accession>A0AAG5DV97</accession>
<feature type="compositionally biased region" description="Polar residues" evidence="1">
    <location>
        <begin position="280"/>
        <end position="297"/>
    </location>
</feature>
<sequence length="343" mass="39156">MIMESTVTGRDLSRCNPFLLQKVIESAIGSKPEEVTRLRGGKLLLKLNNDRQASKAVKIKKIPDRIGDIEVKVEEHPTLNTSKGIIRCPDIEFLTEQEILEGLKTQKVSEVTIMKRKINGELKNTRTAILLFKSTTVPRSVDFGLYPILVELYIPNPMRCTTCLKIGHTKKWCRGERVCGNCSLPDHENECSNTKCVSCGDNHHTLNKNCPVYIDEVEIQKIKTINRVTYGEAKRIRRRQCPTVPRKFTTETSYAHTASNSKHTHNINEKEKNNTEINTSLVKQATTQNKNETQTLTDKTKINKQQQIKQQNKNPEEKASLYSNIEQEQEKKYSGIAHSLRRV</sequence>
<proteinExistence type="predicted"/>
<evidence type="ECO:0000313" key="2">
    <source>
        <dbReference type="EnsemblMetazoa" id="ENSAATROPP014483"/>
    </source>
</evidence>
<name>A0AAG5DV97_ANOAO</name>
<dbReference type="EnsemblMetazoa" id="ENSAATROPT016478">
    <property type="protein sequence ID" value="ENSAATROPP014483"/>
    <property type="gene ID" value="ENSAATROPG013485"/>
</dbReference>
<dbReference type="Proteomes" id="UP000075880">
    <property type="component" value="Unassembled WGS sequence"/>
</dbReference>
<evidence type="ECO:0000256" key="1">
    <source>
        <dbReference type="SAM" id="MobiDB-lite"/>
    </source>
</evidence>
<dbReference type="AlphaFoldDB" id="A0AAG5DV97"/>
<keyword evidence="3" id="KW-1185">Reference proteome</keyword>
<protein>
    <recommendedName>
        <fullName evidence="4">CCHC-type domain-containing protein</fullName>
    </recommendedName>
</protein>
<feature type="compositionally biased region" description="Low complexity" evidence="1">
    <location>
        <begin position="303"/>
        <end position="313"/>
    </location>
</feature>
<feature type="region of interest" description="Disordered" evidence="1">
    <location>
        <begin position="254"/>
        <end position="318"/>
    </location>
</feature>
<evidence type="ECO:0008006" key="4">
    <source>
        <dbReference type="Google" id="ProtNLM"/>
    </source>
</evidence>
<evidence type="ECO:0000313" key="3">
    <source>
        <dbReference type="Proteomes" id="UP000075880"/>
    </source>
</evidence>